<protein>
    <submittedName>
        <fullName evidence="2">SUMF1/EgtB/PvdO family nonheme iron enzyme</fullName>
    </submittedName>
</protein>
<dbReference type="Gene3D" id="3.90.1580.10">
    <property type="entry name" value="paralog of FGE (formylglycine-generating enzyme)"/>
    <property type="match status" value="2"/>
</dbReference>
<dbReference type="SUPFAM" id="SSF56436">
    <property type="entry name" value="C-type lectin-like"/>
    <property type="match status" value="1"/>
</dbReference>
<dbReference type="InterPro" id="IPR005532">
    <property type="entry name" value="SUMF_dom"/>
</dbReference>
<evidence type="ECO:0000313" key="2">
    <source>
        <dbReference type="EMBL" id="USF87287.1"/>
    </source>
</evidence>
<dbReference type="AlphaFoldDB" id="A0A9J6ZX99"/>
<dbReference type="InterPro" id="IPR016187">
    <property type="entry name" value="CTDL_fold"/>
</dbReference>
<dbReference type="KEGG" id="eps:L0Y14_14305"/>
<dbReference type="Pfam" id="PF03781">
    <property type="entry name" value="FGE-sulfatase"/>
    <property type="match status" value="2"/>
</dbReference>
<gene>
    <name evidence="2" type="ORF">L0Y14_14305</name>
</gene>
<evidence type="ECO:0000259" key="1">
    <source>
        <dbReference type="Pfam" id="PF03781"/>
    </source>
</evidence>
<dbReference type="RefSeq" id="WP_006474497.1">
    <property type="nucleotide sequence ID" value="NZ_CP090569.1"/>
</dbReference>
<dbReference type="InterPro" id="IPR051043">
    <property type="entry name" value="Sulfatase_Mod_Factor_Kinase"/>
</dbReference>
<reference evidence="2" key="1">
    <citation type="journal article" date="2022" name="Mol. Ecol. Resour.">
        <title>The complete and closed genome of the facultative generalist Candidatus Endoriftia persephone from deep-sea hydrothermal vents.</title>
        <authorList>
            <person name="de Oliveira A.L."/>
            <person name="Srivastava A."/>
            <person name="Espada-Hinojosa S."/>
            <person name="Bright M."/>
        </authorList>
    </citation>
    <scope>NUCLEOTIDE SEQUENCE</scope>
    <source>
        <strain evidence="2">Tica-EPR-9o50.N</strain>
    </source>
</reference>
<dbReference type="EMBL" id="CP090569">
    <property type="protein sequence ID" value="USF87287.1"/>
    <property type="molecule type" value="Genomic_DNA"/>
</dbReference>
<sequence>MTAPSILGTLSNLYEMQDELLASVTPEEAKRQYHPQLGSLNWLFGRGVYLELYWLREQLAGDDSLTQRVSQLFTPGDLSLEAQCAQLPPSDHLRNWAAEVRDDHLMRLANPSMLGSSPLLENERLQWFLVQEQAKLYEQMLLVLNQRQLQLAAPDHQTKHPLQPRPIEWQTKELSQGHYRIGSRHLPSAYDNELPPQLVELSSFRIALSPVSNGQYLAFMQAGGYATPEHWDKAGSNWLAQTDCKAPEYWRHDANGNWYQIGLNGAIDLMADEPLAGINRHEARAFAAWVSSQGKPYEGAVVQHEYQWEIAVRTKVLRDFGRSWEWCKNDFHGYPEFQPFPDESVSSSAFTPDMGVLRGGSLHTQRVLRRSSFRQSAPPDQRFQLSGLRLVFPALHRWT</sequence>
<organism evidence="2 3">
    <name type="scientific">Candidatus Endoriftia persephonae</name>
    <dbReference type="NCBI Taxonomy" id="393765"/>
    <lineage>
        <taxon>Bacteria</taxon>
        <taxon>Pseudomonadati</taxon>
        <taxon>Pseudomonadota</taxon>
        <taxon>Gammaproteobacteria</taxon>
        <taxon>Chromatiales</taxon>
        <taxon>Sedimenticolaceae</taxon>
        <taxon>Candidatus Endoriftia</taxon>
    </lineage>
</organism>
<dbReference type="PANTHER" id="PTHR23150:SF36">
    <property type="entry name" value="HERCYNINE OXYGENASE"/>
    <property type="match status" value="1"/>
</dbReference>
<keyword evidence="3" id="KW-1185">Reference proteome</keyword>
<dbReference type="PANTHER" id="PTHR23150">
    <property type="entry name" value="SULFATASE MODIFYING FACTOR 1, 2"/>
    <property type="match status" value="1"/>
</dbReference>
<dbReference type="Proteomes" id="UP001056649">
    <property type="component" value="Chromosome"/>
</dbReference>
<feature type="domain" description="Sulfatase-modifying factor enzyme-like" evidence="1">
    <location>
        <begin position="175"/>
        <end position="314"/>
    </location>
</feature>
<dbReference type="InterPro" id="IPR042095">
    <property type="entry name" value="SUMF_sf"/>
</dbReference>
<proteinExistence type="predicted"/>
<accession>A0A9J6ZX99</accession>
<evidence type="ECO:0000313" key="3">
    <source>
        <dbReference type="Proteomes" id="UP001056649"/>
    </source>
</evidence>
<feature type="domain" description="Sulfatase-modifying factor enzyme-like" evidence="1">
    <location>
        <begin position="321"/>
        <end position="391"/>
    </location>
</feature>
<name>A0A9J6ZX99_9GAMM</name>